<dbReference type="Gene3D" id="1.10.110.10">
    <property type="entry name" value="Plant lipid-transfer and hydrophobic proteins"/>
    <property type="match status" value="1"/>
</dbReference>
<keyword evidence="2" id="KW-0732">Signal</keyword>
<gene>
    <name evidence="4" type="ORF">HannXRQ_Chr14g0430171</name>
    <name evidence="3" type="ORF">HanXRQr2_Chr14g0623241</name>
</gene>
<feature type="signal peptide" evidence="2">
    <location>
        <begin position="1"/>
        <end position="18"/>
    </location>
</feature>
<feature type="chain" id="PRO_5041059660" evidence="2">
    <location>
        <begin position="19"/>
        <end position="106"/>
    </location>
</feature>
<protein>
    <submittedName>
        <fullName evidence="3 4">Plant lipid transfer protein/Par allergen</fullName>
    </submittedName>
</protein>
<dbReference type="EMBL" id="CM007903">
    <property type="protein sequence ID" value="OTF97038.1"/>
    <property type="molecule type" value="Genomic_DNA"/>
</dbReference>
<dbReference type="Proteomes" id="UP000215914">
    <property type="component" value="Chromosome 14"/>
</dbReference>
<evidence type="ECO:0000313" key="5">
    <source>
        <dbReference type="Proteomes" id="UP000215914"/>
    </source>
</evidence>
<accession>A0A251SEH5</accession>
<dbReference type="InterPro" id="IPR036312">
    <property type="entry name" value="Bifun_inhib/LTP/seed_sf"/>
</dbReference>
<dbReference type="GO" id="GO:0008289">
    <property type="term" value="F:lipid binding"/>
    <property type="evidence" value="ECO:0007669"/>
    <property type="project" value="InterPro"/>
</dbReference>
<dbReference type="InterPro" id="IPR000528">
    <property type="entry name" value="Plant_nsLTP"/>
</dbReference>
<dbReference type="PRINTS" id="PR00382">
    <property type="entry name" value="LIPIDTRNSFER"/>
</dbReference>
<evidence type="ECO:0000256" key="1">
    <source>
        <dbReference type="ARBA" id="ARBA00009748"/>
    </source>
</evidence>
<dbReference type="GO" id="GO:0006869">
    <property type="term" value="P:lipid transport"/>
    <property type="evidence" value="ECO:0007669"/>
    <property type="project" value="InterPro"/>
</dbReference>
<organism evidence="4 5">
    <name type="scientific">Helianthus annuus</name>
    <name type="common">Common sunflower</name>
    <dbReference type="NCBI Taxonomy" id="4232"/>
    <lineage>
        <taxon>Eukaryota</taxon>
        <taxon>Viridiplantae</taxon>
        <taxon>Streptophyta</taxon>
        <taxon>Embryophyta</taxon>
        <taxon>Tracheophyta</taxon>
        <taxon>Spermatophyta</taxon>
        <taxon>Magnoliopsida</taxon>
        <taxon>eudicotyledons</taxon>
        <taxon>Gunneridae</taxon>
        <taxon>Pentapetalae</taxon>
        <taxon>asterids</taxon>
        <taxon>campanulids</taxon>
        <taxon>Asterales</taxon>
        <taxon>Asteraceae</taxon>
        <taxon>Asteroideae</taxon>
        <taxon>Heliantheae alliance</taxon>
        <taxon>Heliantheae</taxon>
        <taxon>Helianthus</taxon>
    </lineage>
</organism>
<keyword evidence="5" id="KW-1185">Reference proteome</keyword>
<evidence type="ECO:0000313" key="4">
    <source>
        <dbReference type="EMBL" id="OTF97038.1"/>
    </source>
</evidence>
<dbReference type="AlphaFoldDB" id="A0A251SEH5"/>
<proteinExistence type="inferred from homology"/>
<reference evidence="4" key="2">
    <citation type="submission" date="2017-02" db="EMBL/GenBank/DDBJ databases">
        <title>Sunflower complete genome.</title>
        <authorList>
            <person name="Langlade N."/>
            <person name="Munos S."/>
        </authorList>
    </citation>
    <scope>NUCLEOTIDE SEQUENCE [LARGE SCALE GENOMIC DNA]</scope>
    <source>
        <tissue evidence="4">Leaves</tissue>
    </source>
</reference>
<reference evidence="3 5" key="1">
    <citation type="journal article" date="2017" name="Nature">
        <title>The sunflower genome provides insights into oil metabolism, flowering and Asterid evolution.</title>
        <authorList>
            <person name="Badouin H."/>
            <person name="Gouzy J."/>
            <person name="Grassa C.J."/>
            <person name="Murat F."/>
            <person name="Staton S.E."/>
            <person name="Cottret L."/>
            <person name="Lelandais-Briere C."/>
            <person name="Owens G.L."/>
            <person name="Carrere S."/>
            <person name="Mayjonade B."/>
            <person name="Legrand L."/>
            <person name="Gill N."/>
            <person name="Kane N.C."/>
            <person name="Bowers J.E."/>
            <person name="Hubner S."/>
            <person name="Bellec A."/>
            <person name="Berard A."/>
            <person name="Berges H."/>
            <person name="Blanchet N."/>
            <person name="Boniface M.C."/>
            <person name="Brunel D."/>
            <person name="Catrice O."/>
            <person name="Chaidir N."/>
            <person name="Claudel C."/>
            <person name="Donnadieu C."/>
            <person name="Faraut T."/>
            <person name="Fievet G."/>
            <person name="Helmstetter N."/>
            <person name="King M."/>
            <person name="Knapp S.J."/>
            <person name="Lai Z."/>
            <person name="Le Paslier M.C."/>
            <person name="Lippi Y."/>
            <person name="Lorenzon L."/>
            <person name="Mandel J.R."/>
            <person name="Marage G."/>
            <person name="Marchand G."/>
            <person name="Marquand E."/>
            <person name="Bret-Mestries E."/>
            <person name="Morien E."/>
            <person name="Nambeesan S."/>
            <person name="Nguyen T."/>
            <person name="Pegot-Espagnet P."/>
            <person name="Pouilly N."/>
            <person name="Raftis F."/>
            <person name="Sallet E."/>
            <person name="Schiex T."/>
            <person name="Thomas J."/>
            <person name="Vandecasteele C."/>
            <person name="Vares D."/>
            <person name="Vear F."/>
            <person name="Vautrin S."/>
            <person name="Crespi M."/>
            <person name="Mangin B."/>
            <person name="Burke J.M."/>
            <person name="Salse J."/>
            <person name="Munos S."/>
            <person name="Vincourt P."/>
            <person name="Rieseberg L.H."/>
            <person name="Langlade N.B."/>
        </authorList>
    </citation>
    <scope>NUCLEOTIDE SEQUENCE [LARGE SCALE GENOMIC DNA]</scope>
    <source>
        <strain evidence="5">cv. SF193</strain>
        <tissue evidence="3">Leaves</tissue>
    </source>
</reference>
<dbReference type="InParanoid" id="A0A251SEH5"/>
<name>A0A251SEH5_HELAN</name>
<reference evidence="3" key="3">
    <citation type="submission" date="2020-06" db="EMBL/GenBank/DDBJ databases">
        <title>Helianthus annuus Genome sequencing and assembly Release 2.</title>
        <authorList>
            <person name="Gouzy J."/>
            <person name="Langlade N."/>
            <person name="Munos S."/>
        </authorList>
    </citation>
    <scope>NUCLEOTIDE SEQUENCE</scope>
    <source>
        <tissue evidence="3">Leaves</tissue>
    </source>
</reference>
<evidence type="ECO:0000313" key="3">
    <source>
        <dbReference type="EMBL" id="KAF5767345.1"/>
    </source>
</evidence>
<evidence type="ECO:0000256" key="2">
    <source>
        <dbReference type="SAM" id="SignalP"/>
    </source>
</evidence>
<comment type="similarity">
    <text evidence="1">Belongs to the plant LTP family.</text>
</comment>
<dbReference type="SUPFAM" id="SSF47699">
    <property type="entry name" value="Bifunctional inhibitor/lipid-transfer protein/seed storage 2S albumin"/>
    <property type="match status" value="1"/>
</dbReference>
<dbReference type="EMBL" id="MNCJ02000329">
    <property type="protein sequence ID" value="KAF5767345.1"/>
    <property type="molecule type" value="Genomic_DNA"/>
</dbReference>
<sequence>MWLLLWLLQKTIEDKLAACNCLKSASRSLNPNPALAKTLPGNCGISLGFSMSANIYCTKFSAGPLKGVWFGGGEDRWCIDLCGRFRVSRMIVFWITINPSVYLLHS</sequence>
<dbReference type="Gramene" id="mRNA:HanXRQr2_Chr14g0623241">
    <property type="protein sequence ID" value="mRNA:HanXRQr2_Chr14g0623241"/>
    <property type="gene ID" value="HanXRQr2_Chr14g0623241"/>
</dbReference>